<keyword evidence="2" id="KW-0812">Transmembrane</keyword>
<feature type="transmembrane region" description="Helical" evidence="2">
    <location>
        <begin position="17"/>
        <end position="37"/>
    </location>
</feature>
<keyword evidence="2" id="KW-0472">Membrane</keyword>
<accession>A0A379DI66</accession>
<evidence type="ECO:0000313" key="4">
    <source>
        <dbReference type="Proteomes" id="UP000254263"/>
    </source>
</evidence>
<evidence type="ECO:0008006" key="5">
    <source>
        <dbReference type="Google" id="ProtNLM"/>
    </source>
</evidence>
<keyword evidence="1" id="KW-0175">Coiled coil</keyword>
<keyword evidence="2" id="KW-1133">Transmembrane helix</keyword>
<gene>
    <name evidence="3" type="ORF">NCTC13100_00539</name>
</gene>
<dbReference type="AlphaFoldDB" id="A0A379DI66"/>
<dbReference type="EMBL" id="UGTI01000001">
    <property type="protein sequence ID" value="SUB77415.1"/>
    <property type="molecule type" value="Genomic_DNA"/>
</dbReference>
<proteinExistence type="predicted"/>
<feature type="coiled-coil region" evidence="1">
    <location>
        <begin position="43"/>
        <end position="191"/>
    </location>
</feature>
<evidence type="ECO:0000256" key="1">
    <source>
        <dbReference type="SAM" id="Coils"/>
    </source>
</evidence>
<protein>
    <recommendedName>
        <fullName evidence="5">Chromosome segregation protein SMC</fullName>
    </recommendedName>
</protein>
<dbReference type="Proteomes" id="UP000254263">
    <property type="component" value="Unassembled WGS sequence"/>
</dbReference>
<organism evidence="3 4">
    <name type="scientific">Porphyromonas macacae</name>
    <dbReference type="NCBI Taxonomy" id="28115"/>
    <lineage>
        <taxon>Bacteria</taxon>
        <taxon>Pseudomonadati</taxon>
        <taxon>Bacteroidota</taxon>
        <taxon>Bacteroidia</taxon>
        <taxon>Bacteroidales</taxon>
        <taxon>Porphyromonadaceae</taxon>
        <taxon>Porphyromonas</taxon>
    </lineage>
</organism>
<evidence type="ECO:0000313" key="3">
    <source>
        <dbReference type="EMBL" id="SUB77415.1"/>
    </source>
</evidence>
<evidence type="ECO:0000256" key="2">
    <source>
        <dbReference type="SAM" id="Phobius"/>
    </source>
</evidence>
<sequence>MCTFYEKKLMTQKEIRIISLTATAVVIIVGILLFWMGSEKKKLEADKMNFAKLEKEVMQEELDRLNEEYDVQYNKLVRSSGGELNMSFSNDSLANQLISERAKVNRLLEELSAVKSSNAKRINELRNEVKTLKTVLRSYVVQIDSLNTANERLRTENKAVKADFERISTKANQLQQEKKALQGRVELAAKLNATNIGVRLLDKRGRKTNNLNRAESIEISFTVAKNITTEVGEKTFYARILNPNDEPLVRNSSDVMPFEGNNVPYSCRKVVEYGGDEITITMYWPVNQALLSGQYRLYLVADGNMIGEKTFTL</sequence>
<reference evidence="3 4" key="1">
    <citation type="submission" date="2018-06" db="EMBL/GenBank/DDBJ databases">
        <authorList>
            <consortium name="Pathogen Informatics"/>
            <person name="Doyle S."/>
        </authorList>
    </citation>
    <scope>NUCLEOTIDE SEQUENCE [LARGE SCALE GENOMIC DNA]</scope>
    <source>
        <strain evidence="3 4">NCTC13100</strain>
    </source>
</reference>
<name>A0A379DI66_9PORP</name>